<evidence type="ECO:0000313" key="2">
    <source>
        <dbReference type="EMBL" id="MBB6143719.1"/>
    </source>
</evidence>
<dbReference type="EMBL" id="JACHEK010000003">
    <property type="protein sequence ID" value="MBB6143719.1"/>
    <property type="molecule type" value="Genomic_DNA"/>
</dbReference>
<gene>
    <name evidence="2" type="ORF">HNQ77_001668</name>
</gene>
<evidence type="ECO:0000313" key="3">
    <source>
        <dbReference type="Proteomes" id="UP000538666"/>
    </source>
</evidence>
<reference evidence="2 3" key="1">
    <citation type="submission" date="2020-08" db="EMBL/GenBank/DDBJ databases">
        <title>Genomic Encyclopedia of Type Strains, Phase IV (KMG-IV): sequencing the most valuable type-strain genomes for metagenomic binning, comparative biology and taxonomic classification.</title>
        <authorList>
            <person name="Goeker M."/>
        </authorList>
    </citation>
    <scope>NUCLEOTIDE SEQUENCE [LARGE SCALE GENOMIC DNA]</scope>
    <source>
        <strain evidence="2 3">DSM 103733</strain>
    </source>
</reference>
<feature type="domain" description="Microcin J25-processing protein McjB C-terminal" evidence="1">
    <location>
        <begin position="12"/>
        <end position="122"/>
    </location>
</feature>
<dbReference type="OrthoDB" id="119963at2"/>
<dbReference type="RefSeq" id="WP_082125334.1">
    <property type="nucleotide sequence ID" value="NZ_JACHEK010000003.1"/>
</dbReference>
<evidence type="ECO:0000259" key="1">
    <source>
        <dbReference type="Pfam" id="PF13471"/>
    </source>
</evidence>
<protein>
    <recommendedName>
        <fullName evidence="1">Microcin J25-processing protein McjB C-terminal domain-containing protein</fullName>
    </recommendedName>
</protein>
<dbReference type="Pfam" id="PF13471">
    <property type="entry name" value="Transglut_core3"/>
    <property type="match status" value="1"/>
</dbReference>
<dbReference type="Proteomes" id="UP000538666">
    <property type="component" value="Unassembled WGS sequence"/>
</dbReference>
<accession>A0A841JVF0</accession>
<dbReference type="InterPro" id="IPR053521">
    <property type="entry name" value="McjB-like"/>
</dbReference>
<comment type="caution">
    <text evidence="2">The sequence shown here is derived from an EMBL/GenBank/DDBJ whole genome shotgun (WGS) entry which is preliminary data.</text>
</comment>
<organism evidence="2 3">
    <name type="scientific">Silvibacterium bohemicum</name>
    <dbReference type="NCBI Taxonomy" id="1577686"/>
    <lineage>
        <taxon>Bacteria</taxon>
        <taxon>Pseudomonadati</taxon>
        <taxon>Acidobacteriota</taxon>
        <taxon>Terriglobia</taxon>
        <taxon>Terriglobales</taxon>
        <taxon>Acidobacteriaceae</taxon>
        <taxon>Silvibacterium</taxon>
    </lineage>
</organism>
<name>A0A841JVF0_9BACT</name>
<dbReference type="AlphaFoldDB" id="A0A841JVF0"/>
<dbReference type="InterPro" id="IPR032708">
    <property type="entry name" value="McjB_C"/>
</dbReference>
<dbReference type="NCBIfam" id="NF033537">
    <property type="entry name" value="lasso_biosyn_B2"/>
    <property type="match status" value="1"/>
</dbReference>
<proteinExistence type="predicted"/>
<keyword evidence="3" id="KW-1185">Reference proteome</keyword>
<sequence>MKKYVIESCLILLYLEFVMRIHGLKRLHEIVRQHSVISMQSATGPSSELLCRAADYACVLYFKQVLCLQRSCATTLLLRRYGWGAQMVIGAQIIPFESHAWVEVGGIVVNDKPYMLDIYQVLERC</sequence>